<dbReference type="GO" id="GO:0030431">
    <property type="term" value="P:sleep"/>
    <property type="evidence" value="ECO:0007669"/>
    <property type="project" value="InterPro"/>
</dbReference>
<dbReference type="GO" id="GO:0032222">
    <property type="term" value="P:regulation of synaptic transmission, cholinergic"/>
    <property type="evidence" value="ECO:0007669"/>
    <property type="project" value="InterPro"/>
</dbReference>
<evidence type="ECO:0000313" key="4">
    <source>
        <dbReference type="Proteomes" id="UP000887566"/>
    </source>
</evidence>
<sequence length="183" mass="20925">MVFYNIHGTQFLAKQKPIEVSDDEDFRCYFCRTDVARIKHEGVRNLINQYLTGDFDTSAVNENCDGRGNTSLMHNEPCPVRACLKIIVDDKKGIPFIIRGCASTFFGLTPAQFAEQNAKPEYANKFSSCQITPSEWHYEHCFCQESLCNGAQRRNPLTHHFFLVTSISSLIVAVFDIYLRTMH</sequence>
<organism evidence="4 5">
    <name type="scientific">Plectus sambesii</name>
    <dbReference type="NCBI Taxonomy" id="2011161"/>
    <lineage>
        <taxon>Eukaryota</taxon>
        <taxon>Metazoa</taxon>
        <taxon>Ecdysozoa</taxon>
        <taxon>Nematoda</taxon>
        <taxon>Chromadorea</taxon>
        <taxon>Plectida</taxon>
        <taxon>Plectina</taxon>
        <taxon>Plectoidea</taxon>
        <taxon>Plectidae</taxon>
        <taxon>Plectus</taxon>
    </lineage>
</organism>
<keyword evidence="3" id="KW-0472">Membrane</keyword>
<keyword evidence="3" id="KW-1133">Transmembrane helix</keyword>
<reference evidence="5" key="1">
    <citation type="submission" date="2022-11" db="UniProtKB">
        <authorList>
            <consortium name="WormBaseParasite"/>
        </authorList>
    </citation>
    <scope>IDENTIFICATION</scope>
</reference>
<keyword evidence="3" id="KW-0812">Transmembrane</keyword>
<dbReference type="Pfam" id="PF17064">
    <property type="entry name" value="QVR"/>
    <property type="match status" value="1"/>
</dbReference>
<evidence type="ECO:0000256" key="3">
    <source>
        <dbReference type="SAM" id="Phobius"/>
    </source>
</evidence>
<keyword evidence="2" id="KW-0325">Glycoprotein</keyword>
<evidence type="ECO:0000256" key="2">
    <source>
        <dbReference type="ARBA" id="ARBA00023180"/>
    </source>
</evidence>
<feature type="transmembrane region" description="Helical" evidence="3">
    <location>
        <begin position="161"/>
        <end position="179"/>
    </location>
</feature>
<dbReference type="InterPro" id="IPR031424">
    <property type="entry name" value="QVR-like"/>
</dbReference>
<dbReference type="Proteomes" id="UP000887566">
    <property type="component" value="Unplaced"/>
</dbReference>
<keyword evidence="1" id="KW-0732">Signal</keyword>
<dbReference type="AlphaFoldDB" id="A0A914WZU6"/>
<keyword evidence="4" id="KW-1185">Reference proteome</keyword>
<protein>
    <submittedName>
        <fullName evidence="5">Uncharacterized protein</fullName>
    </submittedName>
</protein>
<accession>A0A914WZU6</accession>
<name>A0A914WZU6_9BILA</name>
<evidence type="ECO:0000256" key="1">
    <source>
        <dbReference type="ARBA" id="ARBA00022729"/>
    </source>
</evidence>
<dbReference type="WBParaSite" id="PSAMB.scaffold604size46016.g7237.t1">
    <property type="protein sequence ID" value="PSAMB.scaffold604size46016.g7237.t1"/>
    <property type="gene ID" value="PSAMB.scaffold604size46016.g7237"/>
</dbReference>
<proteinExistence type="predicted"/>
<evidence type="ECO:0000313" key="5">
    <source>
        <dbReference type="WBParaSite" id="PSAMB.scaffold604size46016.g7237.t1"/>
    </source>
</evidence>